<dbReference type="GO" id="GO:0016020">
    <property type="term" value="C:membrane"/>
    <property type="evidence" value="ECO:0007669"/>
    <property type="project" value="UniProtKB-SubCell"/>
</dbReference>
<feature type="domain" description="Ig-like" evidence="5">
    <location>
        <begin position="24"/>
        <end position="123"/>
    </location>
</feature>
<evidence type="ECO:0000256" key="2">
    <source>
        <dbReference type="ARBA" id="ARBA00023136"/>
    </source>
</evidence>
<protein>
    <recommendedName>
        <fullName evidence="5">Ig-like domain-containing protein</fullName>
    </recommendedName>
</protein>
<evidence type="ECO:0000313" key="7">
    <source>
        <dbReference type="Proteomes" id="UP000812440"/>
    </source>
</evidence>
<dbReference type="SUPFAM" id="SSF48726">
    <property type="entry name" value="Immunoglobulin"/>
    <property type="match status" value="2"/>
</dbReference>
<dbReference type="SMART" id="SM00409">
    <property type="entry name" value="IG"/>
    <property type="match status" value="2"/>
</dbReference>
<dbReference type="InterPro" id="IPR036179">
    <property type="entry name" value="Ig-like_dom_sf"/>
</dbReference>
<evidence type="ECO:0000313" key="6">
    <source>
        <dbReference type="EMBL" id="KAG8450168.1"/>
    </source>
</evidence>
<keyword evidence="3" id="KW-0393">Immunoglobulin domain</keyword>
<keyword evidence="2 4" id="KW-0472">Membrane</keyword>
<dbReference type="InterPro" id="IPR013783">
    <property type="entry name" value="Ig-like_fold"/>
</dbReference>
<keyword evidence="7" id="KW-1185">Reference proteome</keyword>
<dbReference type="PANTHER" id="PTHR44991:SF1">
    <property type="entry name" value="IMMUNOGLOBULIN SUPERFAMILY MEMBER 5"/>
    <property type="match status" value="1"/>
</dbReference>
<dbReference type="PROSITE" id="PS50835">
    <property type="entry name" value="IG_LIKE"/>
    <property type="match status" value="2"/>
</dbReference>
<comment type="subcellular location">
    <subcellularLocation>
        <location evidence="1">Membrane</location>
    </subcellularLocation>
</comment>
<organism evidence="6 7">
    <name type="scientific">Hymenochirus boettgeri</name>
    <name type="common">Congo dwarf clawed frog</name>
    <dbReference type="NCBI Taxonomy" id="247094"/>
    <lineage>
        <taxon>Eukaryota</taxon>
        <taxon>Metazoa</taxon>
        <taxon>Chordata</taxon>
        <taxon>Craniata</taxon>
        <taxon>Vertebrata</taxon>
        <taxon>Euteleostomi</taxon>
        <taxon>Amphibia</taxon>
        <taxon>Batrachia</taxon>
        <taxon>Anura</taxon>
        <taxon>Pipoidea</taxon>
        <taxon>Pipidae</taxon>
        <taxon>Pipinae</taxon>
        <taxon>Hymenochirus</taxon>
    </lineage>
</organism>
<dbReference type="Gene3D" id="2.60.40.10">
    <property type="entry name" value="Immunoglobulins"/>
    <property type="match status" value="2"/>
</dbReference>
<dbReference type="Proteomes" id="UP000812440">
    <property type="component" value="Chromosome 2"/>
</dbReference>
<evidence type="ECO:0000256" key="3">
    <source>
        <dbReference type="ARBA" id="ARBA00023319"/>
    </source>
</evidence>
<dbReference type="GO" id="GO:0098609">
    <property type="term" value="P:cell-cell adhesion"/>
    <property type="evidence" value="ECO:0007669"/>
    <property type="project" value="TreeGrafter"/>
</dbReference>
<gene>
    <name evidence="6" type="ORF">GDO86_002703</name>
</gene>
<evidence type="ECO:0000256" key="1">
    <source>
        <dbReference type="ARBA" id="ARBA00004370"/>
    </source>
</evidence>
<keyword evidence="4" id="KW-0812">Transmembrane</keyword>
<feature type="domain" description="Ig-like" evidence="5">
    <location>
        <begin position="128"/>
        <end position="218"/>
    </location>
</feature>
<accession>A0A8T2K1E9</accession>
<dbReference type="InterPro" id="IPR007110">
    <property type="entry name" value="Ig-like_dom"/>
</dbReference>
<name>A0A8T2K1E9_9PIPI</name>
<reference evidence="6" key="1">
    <citation type="thesis" date="2020" institute="ProQuest LLC" country="789 East Eisenhower Parkway, Ann Arbor, MI, USA">
        <title>Comparative Genomics and Chromosome Evolution.</title>
        <authorList>
            <person name="Mudd A.B."/>
        </authorList>
    </citation>
    <scope>NUCLEOTIDE SEQUENCE</scope>
    <source>
        <strain evidence="6">Female2</strain>
        <tissue evidence="6">Blood</tissue>
    </source>
</reference>
<comment type="caution">
    <text evidence="6">The sequence shown here is derived from an EMBL/GenBank/DDBJ whole genome shotgun (WGS) entry which is preliminary data.</text>
</comment>
<proteinExistence type="predicted"/>
<dbReference type="InterPro" id="IPR003599">
    <property type="entry name" value="Ig_sub"/>
</dbReference>
<sequence length="276" mass="29645">MNGTAKFWSKIRLKRTHKSYGLTASIILGPSDVTVLSGSNATFQCIVGPSWTGIMWVYQNVSIVNITPKETNVASNGIIAQNSTNSVTGDFSSIITLLNVKKSNSGIIQCYSLSSVLKEATLTVQVSGTLSMVKDSYTVSPNTTVNVSCEAFGWFPPPTMTWKINNTDSSDYTTVSTEVQGGLYDTRSTLTLIPQGNTSLVCVANIATLGSPISTTVNVTVKASADSTTVSNRDVIIIAVTVSVCGFLLLIVIIVIIIICCRRKKQRDTSYQSTTW</sequence>
<feature type="transmembrane region" description="Helical" evidence="4">
    <location>
        <begin position="235"/>
        <end position="261"/>
    </location>
</feature>
<dbReference type="GO" id="GO:0005923">
    <property type="term" value="C:bicellular tight junction"/>
    <property type="evidence" value="ECO:0007669"/>
    <property type="project" value="TreeGrafter"/>
</dbReference>
<dbReference type="PANTHER" id="PTHR44991">
    <property type="entry name" value="IMMUNOGLOBULIN SUPERFAMILY MEMBER 5"/>
    <property type="match status" value="1"/>
</dbReference>
<dbReference type="Pfam" id="PF22705">
    <property type="entry name" value="C2-set_3"/>
    <property type="match status" value="1"/>
</dbReference>
<keyword evidence="4" id="KW-1133">Transmembrane helix</keyword>
<dbReference type="OrthoDB" id="8822248at2759"/>
<dbReference type="AlphaFoldDB" id="A0A8T2K1E9"/>
<dbReference type="InterPro" id="IPR053896">
    <property type="entry name" value="BTN3A2-like_Ig-C"/>
</dbReference>
<evidence type="ECO:0000259" key="5">
    <source>
        <dbReference type="PROSITE" id="PS50835"/>
    </source>
</evidence>
<dbReference type="GO" id="GO:0009986">
    <property type="term" value="C:cell surface"/>
    <property type="evidence" value="ECO:0007669"/>
    <property type="project" value="TreeGrafter"/>
</dbReference>
<dbReference type="EMBL" id="JAACNH010000002">
    <property type="protein sequence ID" value="KAG8450168.1"/>
    <property type="molecule type" value="Genomic_DNA"/>
</dbReference>
<evidence type="ECO:0000256" key="4">
    <source>
        <dbReference type="SAM" id="Phobius"/>
    </source>
</evidence>